<comment type="caution">
    <text evidence="2">The sequence shown here is derived from an EMBL/GenBank/DDBJ whole genome shotgun (WGS) entry which is preliminary data.</text>
</comment>
<reference evidence="2 3" key="1">
    <citation type="submission" date="2021-01" db="EMBL/GenBank/DDBJ databases">
        <title>Whole genome shotgun sequence of Verrucosispora qiuiae NBRC 106684.</title>
        <authorList>
            <person name="Komaki H."/>
            <person name="Tamura T."/>
        </authorList>
    </citation>
    <scope>NUCLEOTIDE SEQUENCE [LARGE SCALE GENOMIC DNA]</scope>
    <source>
        <strain evidence="2 3">NBRC 106684</strain>
    </source>
</reference>
<name>A0ABQ4JBJ9_9ACTN</name>
<dbReference type="RefSeq" id="WP_204035113.1">
    <property type="nucleotide sequence ID" value="NZ_BOPC01000034.1"/>
</dbReference>
<dbReference type="Pfam" id="PF13527">
    <property type="entry name" value="Acetyltransf_9"/>
    <property type="match status" value="1"/>
</dbReference>
<protein>
    <submittedName>
        <fullName evidence="2">GCN5 family N-acetyltransferase</fullName>
    </submittedName>
</protein>
<dbReference type="InterPro" id="IPR016181">
    <property type="entry name" value="Acyl_CoA_acyltransferase"/>
</dbReference>
<proteinExistence type="predicted"/>
<gene>
    <name evidence="2" type="ORF">Vqi01_27110</name>
</gene>
<evidence type="ECO:0000313" key="3">
    <source>
        <dbReference type="Proteomes" id="UP000653076"/>
    </source>
</evidence>
<dbReference type="Proteomes" id="UP000653076">
    <property type="component" value="Unassembled WGS sequence"/>
</dbReference>
<dbReference type="PROSITE" id="PS51186">
    <property type="entry name" value="GNAT"/>
    <property type="match status" value="1"/>
</dbReference>
<dbReference type="Gene3D" id="3.40.630.30">
    <property type="match status" value="1"/>
</dbReference>
<dbReference type="InterPro" id="IPR000182">
    <property type="entry name" value="GNAT_dom"/>
</dbReference>
<organism evidence="2 3">
    <name type="scientific">Micromonospora qiuiae</name>
    <dbReference type="NCBI Taxonomy" id="502268"/>
    <lineage>
        <taxon>Bacteria</taxon>
        <taxon>Bacillati</taxon>
        <taxon>Actinomycetota</taxon>
        <taxon>Actinomycetes</taxon>
        <taxon>Micromonosporales</taxon>
        <taxon>Micromonosporaceae</taxon>
        <taxon>Micromonospora</taxon>
    </lineage>
</organism>
<keyword evidence="3" id="KW-1185">Reference proteome</keyword>
<accession>A0ABQ4JBJ9</accession>
<dbReference type="EMBL" id="BOPC01000034">
    <property type="protein sequence ID" value="GIJ27549.1"/>
    <property type="molecule type" value="Genomic_DNA"/>
</dbReference>
<evidence type="ECO:0000259" key="1">
    <source>
        <dbReference type="PROSITE" id="PS51186"/>
    </source>
</evidence>
<feature type="domain" description="N-acetyltransferase" evidence="1">
    <location>
        <begin position="1"/>
        <end position="143"/>
    </location>
</feature>
<dbReference type="CDD" id="cd04301">
    <property type="entry name" value="NAT_SF"/>
    <property type="match status" value="1"/>
</dbReference>
<evidence type="ECO:0000313" key="2">
    <source>
        <dbReference type="EMBL" id="GIJ27549.1"/>
    </source>
</evidence>
<sequence>MHLRNERTADHDTIDELHRRAFGDHGSVVASLVDALRADDPDALGLVAEAGGEVVGHVMFSRSLLDAPRRLVPVQVLSPLAVRPDRQRRGVGGALVRHGLRLLDERGMPAVFLEGDPGYYLRLGFSPAGDLGFRRPSLRIPPPAFQVATLSGYEPWMTGTLVYSATFWAQDCVGLRKEKAG</sequence>
<dbReference type="SUPFAM" id="SSF55729">
    <property type="entry name" value="Acyl-CoA N-acyltransferases (Nat)"/>
    <property type="match status" value="1"/>
</dbReference>